<evidence type="ECO:0000259" key="2">
    <source>
        <dbReference type="Pfam" id="PF12873"/>
    </source>
</evidence>
<keyword evidence="4" id="KW-1185">Reference proteome</keyword>
<gene>
    <name evidence="3" type="ORF">ACFSKQ_05145</name>
</gene>
<feature type="region of interest" description="Disordered" evidence="1">
    <location>
        <begin position="163"/>
        <end position="196"/>
    </location>
</feature>
<dbReference type="EMBL" id="JBHUIJ010000005">
    <property type="protein sequence ID" value="MFD2236849.1"/>
    <property type="molecule type" value="Genomic_DNA"/>
</dbReference>
<dbReference type="InterPro" id="IPR024437">
    <property type="entry name" value="DUF3825"/>
</dbReference>
<organism evidence="3 4">
    <name type="scientific">Aureimonas populi</name>
    <dbReference type="NCBI Taxonomy" id="1701758"/>
    <lineage>
        <taxon>Bacteria</taxon>
        <taxon>Pseudomonadati</taxon>
        <taxon>Pseudomonadota</taxon>
        <taxon>Alphaproteobacteria</taxon>
        <taxon>Hyphomicrobiales</taxon>
        <taxon>Aurantimonadaceae</taxon>
        <taxon>Aureimonas</taxon>
    </lineage>
</organism>
<reference evidence="4" key="1">
    <citation type="journal article" date="2019" name="Int. J. Syst. Evol. Microbiol.">
        <title>The Global Catalogue of Microorganisms (GCM) 10K type strain sequencing project: providing services to taxonomists for standard genome sequencing and annotation.</title>
        <authorList>
            <consortium name="The Broad Institute Genomics Platform"/>
            <consortium name="The Broad Institute Genome Sequencing Center for Infectious Disease"/>
            <person name="Wu L."/>
            <person name="Ma J."/>
        </authorList>
    </citation>
    <scope>NUCLEOTIDE SEQUENCE [LARGE SCALE GENOMIC DNA]</scope>
    <source>
        <strain evidence="4">ZS-35-S2</strain>
    </source>
</reference>
<protein>
    <submittedName>
        <fullName evidence="3">DUF3825 domain-containing protein</fullName>
    </submittedName>
</protein>
<sequence>MATRIFDFARVADWDDRLATLASMAEPERWKNLHLLAKNQHPVLDRYLTHTFIRAYDQQKIVIADQVACFNTGLLTPGQEEIFGVFTVSDTYDRAQPISPANKKWWLKSWARSGDRVLTDFMELPNLTEYWNDPKDLIFDPKLQVQLNLDHIIRDNLNRFPEELGGKVGKDGKPTDLAEDAAGDDDDDNNVEDNGQQRQIPVAARNALEGAVKQSIRLAQRSYRLAVPQFYRGKIQLLLPLYLRDSSQPDLALTLERHGGWYRAATILYTDWAYSHARLLARPNSEWLGGFRTGVRDVD</sequence>
<dbReference type="Proteomes" id="UP001597371">
    <property type="component" value="Unassembled WGS sequence"/>
</dbReference>
<feature type="domain" description="DUF3825" evidence="2">
    <location>
        <begin position="21"/>
        <end position="287"/>
    </location>
</feature>
<feature type="compositionally biased region" description="Acidic residues" evidence="1">
    <location>
        <begin position="177"/>
        <end position="191"/>
    </location>
</feature>
<accession>A0ABW5CHU3</accession>
<dbReference type="RefSeq" id="WP_209739717.1">
    <property type="nucleotide sequence ID" value="NZ_CP072611.1"/>
</dbReference>
<name>A0ABW5CHU3_9HYPH</name>
<proteinExistence type="predicted"/>
<comment type="caution">
    <text evidence="3">The sequence shown here is derived from an EMBL/GenBank/DDBJ whole genome shotgun (WGS) entry which is preliminary data.</text>
</comment>
<dbReference type="Pfam" id="PF12873">
    <property type="entry name" value="DUF3825"/>
    <property type="match status" value="1"/>
</dbReference>
<evidence type="ECO:0000313" key="4">
    <source>
        <dbReference type="Proteomes" id="UP001597371"/>
    </source>
</evidence>
<feature type="compositionally biased region" description="Basic and acidic residues" evidence="1">
    <location>
        <begin position="163"/>
        <end position="176"/>
    </location>
</feature>
<evidence type="ECO:0000313" key="3">
    <source>
        <dbReference type="EMBL" id="MFD2236849.1"/>
    </source>
</evidence>
<evidence type="ECO:0000256" key="1">
    <source>
        <dbReference type="SAM" id="MobiDB-lite"/>
    </source>
</evidence>